<sequence length="208" mass="23274">MKAVVAGKGKASCRRPRHGPGPRRAAAASVTIPANYHAHHAETSASLPSFTNQEPIHEKGVKIFFLFVIDYKQDPATSREERHTTQKSVYYYKTRNETVPRIAQSLWHLTTSNFHWSCSSYRTQLRISFLCAAYGSGSRSIFLSLVLVKFNLPVLFIVPPASSSVDRLLYTFALALDGTYTHDQLVPGSDSEQGRLNEKIRCPDTLEC</sequence>
<keyword evidence="2" id="KW-1185">Reference proteome</keyword>
<dbReference type="EMBL" id="MU273799">
    <property type="protein sequence ID" value="KAI0028051.1"/>
    <property type="molecule type" value="Genomic_DNA"/>
</dbReference>
<accession>A0ACB8Q8Z0</accession>
<organism evidence="1 2">
    <name type="scientific">Vararia minispora EC-137</name>
    <dbReference type="NCBI Taxonomy" id="1314806"/>
    <lineage>
        <taxon>Eukaryota</taxon>
        <taxon>Fungi</taxon>
        <taxon>Dikarya</taxon>
        <taxon>Basidiomycota</taxon>
        <taxon>Agaricomycotina</taxon>
        <taxon>Agaricomycetes</taxon>
        <taxon>Russulales</taxon>
        <taxon>Lachnocladiaceae</taxon>
        <taxon>Vararia</taxon>
    </lineage>
</organism>
<protein>
    <submittedName>
        <fullName evidence="1">Uncharacterized protein</fullName>
    </submittedName>
</protein>
<evidence type="ECO:0000313" key="2">
    <source>
        <dbReference type="Proteomes" id="UP000814128"/>
    </source>
</evidence>
<evidence type="ECO:0000313" key="1">
    <source>
        <dbReference type="EMBL" id="KAI0028051.1"/>
    </source>
</evidence>
<name>A0ACB8Q8Z0_9AGAM</name>
<comment type="caution">
    <text evidence="1">The sequence shown here is derived from an EMBL/GenBank/DDBJ whole genome shotgun (WGS) entry which is preliminary data.</text>
</comment>
<dbReference type="Proteomes" id="UP000814128">
    <property type="component" value="Unassembled WGS sequence"/>
</dbReference>
<gene>
    <name evidence="1" type="ORF">K488DRAFT_74072</name>
</gene>
<reference evidence="1" key="2">
    <citation type="journal article" date="2022" name="New Phytol.">
        <title>Evolutionary transition to the ectomycorrhizal habit in the genomes of a hyperdiverse lineage of mushroom-forming fungi.</title>
        <authorList>
            <person name="Looney B."/>
            <person name="Miyauchi S."/>
            <person name="Morin E."/>
            <person name="Drula E."/>
            <person name="Courty P.E."/>
            <person name="Kohler A."/>
            <person name="Kuo A."/>
            <person name="LaButti K."/>
            <person name="Pangilinan J."/>
            <person name="Lipzen A."/>
            <person name="Riley R."/>
            <person name="Andreopoulos W."/>
            <person name="He G."/>
            <person name="Johnson J."/>
            <person name="Nolan M."/>
            <person name="Tritt A."/>
            <person name="Barry K.W."/>
            <person name="Grigoriev I.V."/>
            <person name="Nagy L.G."/>
            <person name="Hibbett D."/>
            <person name="Henrissat B."/>
            <person name="Matheny P.B."/>
            <person name="Labbe J."/>
            <person name="Martin F.M."/>
        </authorList>
    </citation>
    <scope>NUCLEOTIDE SEQUENCE</scope>
    <source>
        <strain evidence="1">EC-137</strain>
    </source>
</reference>
<proteinExistence type="predicted"/>
<reference evidence="1" key="1">
    <citation type="submission" date="2021-02" db="EMBL/GenBank/DDBJ databases">
        <authorList>
            <consortium name="DOE Joint Genome Institute"/>
            <person name="Ahrendt S."/>
            <person name="Looney B.P."/>
            <person name="Miyauchi S."/>
            <person name="Morin E."/>
            <person name="Drula E."/>
            <person name="Courty P.E."/>
            <person name="Chicoki N."/>
            <person name="Fauchery L."/>
            <person name="Kohler A."/>
            <person name="Kuo A."/>
            <person name="Labutti K."/>
            <person name="Pangilinan J."/>
            <person name="Lipzen A."/>
            <person name="Riley R."/>
            <person name="Andreopoulos W."/>
            <person name="He G."/>
            <person name="Johnson J."/>
            <person name="Barry K.W."/>
            <person name="Grigoriev I.V."/>
            <person name="Nagy L."/>
            <person name="Hibbett D."/>
            <person name="Henrissat B."/>
            <person name="Matheny P.B."/>
            <person name="Labbe J."/>
            <person name="Martin F."/>
        </authorList>
    </citation>
    <scope>NUCLEOTIDE SEQUENCE</scope>
    <source>
        <strain evidence="1">EC-137</strain>
    </source>
</reference>